<accession>A0A5J4P6E6</accession>
<name>A0A5J4P6E6_9ZZZZ</name>
<organism evidence="1">
    <name type="scientific">termite gut metagenome</name>
    <dbReference type="NCBI Taxonomy" id="433724"/>
    <lineage>
        <taxon>unclassified sequences</taxon>
        <taxon>metagenomes</taxon>
        <taxon>organismal metagenomes</taxon>
    </lineage>
</organism>
<reference evidence="1" key="1">
    <citation type="submission" date="2019-03" db="EMBL/GenBank/DDBJ databases">
        <title>Single cell metagenomics reveals metabolic interactions within the superorganism composed of flagellate Streblomastix strix and complex community of Bacteroidetes bacteria on its surface.</title>
        <authorList>
            <person name="Treitli S.C."/>
            <person name="Kolisko M."/>
            <person name="Husnik F."/>
            <person name="Keeling P."/>
            <person name="Hampl V."/>
        </authorList>
    </citation>
    <scope>NUCLEOTIDE SEQUENCE</scope>
    <source>
        <strain evidence="1">STM</strain>
    </source>
</reference>
<proteinExistence type="predicted"/>
<comment type="caution">
    <text evidence="1">The sequence shown here is derived from an EMBL/GenBank/DDBJ whole genome shotgun (WGS) entry which is preliminary data.</text>
</comment>
<evidence type="ECO:0000313" key="1">
    <source>
        <dbReference type="EMBL" id="KAA6304104.1"/>
    </source>
</evidence>
<dbReference type="EMBL" id="SNRY01011779">
    <property type="protein sequence ID" value="KAA6304104.1"/>
    <property type="molecule type" value="Genomic_DNA"/>
</dbReference>
<feature type="non-terminal residue" evidence="1">
    <location>
        <position position="24"/>
    </location>
</feature>
<sequence>MKKLILLLSLAVIANIVLAQSESS</sequence>
<protein>
    <submittedName>
        <fullName evidence="1">Uncharacterized protein</fullName>
    </submittedName>
</protein>
<dbReference type="AlphaFoldDB" id="A0A5J4P6E6"/>
<gene>
    <name evidence="1" type="ORF">EZS27_044252</name>
</gene>